<name>A0ACB9BDF9_ARCLA</name>
<reference evidence="1 2" key="2">
    <citation type="journal article" date="2022" name="Mol. Ecol. Resour.">
        <title>The genomes of chicory, endive, great burdock and yacon provide insights into Asteraceae paleo-polyploidization history and plant inulin production.</title>
        <authorList>
            <person name="Fan W."/>
            <person name="Wang S."/>
            <person name="Wang H."/>
            <person name="Wang A."/>
            <person name="Jiang F."/>
            <person name="Liu H."/>
            <person name="Zhao H."/>
            <person name="Xu D."/>
            <person name="Zhang Y."/>
        </authorList>
    </citation>
    <scope>NUCLEOTIDE SEQUENCE [LARGE SCALE GENOMIC DNA]</scope>
    <source>
        <strain evidence="2">cv. Niubang</strain>
    </source>
</reference>
<proteinExistence type="predicted"/>
<comment type="caution">
    <text evidence="1">The sequence shown here is derived from an EMBL/GenBank/DDBJ whole genome shotgun (WGS) entry which is preliminary data.</text>
</comment>
<gene>
    <name evidence="1" type="ORF">L6452_20870</name>
</gene>
<reference evidence="2" key="1">
    <citation type="journal article" date="2022" name="Mol. Ecol. Resour.">
        <title>The genomes of chicory, endive, great burdock and yacon provide insights into Asteraceae palaeo-polyploidization history and plant inulin production.</title>
        <authorList>
            <person name="Fan W."/>
            <person name="Wang S."/>
            <person name="Wang H."/>
            <person name="Wang A."/>
            <person name="Jiang F."/>
            <person name="Liu H."/>
            <person name="Zhao H."/>
            <person name="Xu D."/>
            <person name="Zhang Y."/>
        </authorList>
    </citation>
    <scope>NUCLEOTIDE SEQUENCE [LARGE SCALE GENOMIC DNA]</scope>
    <source>
        <strain evidence="2">cv. Niubang</strain>
    </source>
</reference>
<dbReference type="EMBL" id="CM042052">
    <property type="protein sequence ID" value="KAI3719964.1"/>
    <property type="molecule type" value="Genomic_DNA"/>
</dbReference>
<sequence>MVLKKDSTAIQVWNNLETLFRDNKDAKSVQINSELRNIVMGDLSITAYCTKIKALVDLFANLDPDSAIPDKHLLIYTINGLSSKFDSVTNIIRYRSPLPTFLETREIREMDAGTTVYSSRVAAANNQTTTPHPPTTGGCSFPRRLSPANSSSRRPNSSDNLPGCLDHRHNIINSGSRHTTPLQSGRNSPLPEHLSAALRPTFQQRRTATPQLWNPHPYGLGLHRIKRRLF</sequence>
<keyword evidence="2" id="KW-1185">Reference proteome</keyword>
<evidence type="ECO:0000313" key="2">
    <source>
        <dbReference type="Proteomes" id="UP001055879"/>
    </source>
</evidence>
<organism evidence="1 2">
    <name type="scientific">Arctium lappa</name>
    <name type="common">Greater burdock</name>
    <name type="synonym">Lappa major</name>
    <dbReference type="NCBI Taxonomy" id="4217"/>
    <lineage>
        <taxon>Eukaryota</taxon>
        <taxon>Viridiplantae</taxon>
        <taxon>Streptophyta</taxon>
        <taxon>Embryophyta</taxon>
        <taxon>Tracheophyta</taxon>
        <taxon>Spermatophyta</taxon>
        <taxon>Magnoliopsida</taxon>
        <taxon>eudicotyledons</taxon>
        <taxon>Gunneridae</taxon>
        <taxon>Pentapetalae</taxon>
        <taxon>asterids</taxon>
        <taxon>campanulids</taxon>
        <taxon>Asterales</taxon>
        <taxon>Asteraceae</taxon>
        <taxon>Carduoideae</taxon>
        <taxon>Cardueae</taxon>
        <taxon>Arctiinae</taxon>
        <taxon>Arctium</taxon>
    </lineage>
</organism>
<dbReference type="Proteomes" id="UP001055879">
    <property type="component" value="Linkage Group LG06"/>
</dbReference>
<accession>A0ACB9BDF9</accession>
<protein>
    <submittedName>
        <fullName evidence="1">Uncharacterized protein</fullName>
    </submittedName>
</protein>
<evidence type="ECO:0000313" key="1">
    <source>
        <dbReference type="EMBL" id="KAI3719964.1"/>
    </source>
</evidence>